<name>A0ABD3QGR2_9STRA</name>
<evidence type="ECO:0008006" key="6">
    <source>
        <dbReference type="Google" id="ProtNLM"/>
    </source>
</evidence>
<dbReference type="SMART" id="SM00028">
    <property type="entry name" value="TPR"/>
    <property type="match status" value="5"/>
</dbReference>
<dbReference type="Pfam" id="PF13181">
    <property type="entry name" value="TPR_8"/>
    <property type="match status" value="1"/>
</dbReference>
<dbReference type="InterPro" id="IPR011990">
    <property type="entry name" value="TPR-like_helical_dom_sf"/>
</dbReference>
<sequence length="612" mass="68691">MSMAKSIQLAAAAVANRSLGPKGLRSHCLLNSQLRTHLKNSTRLHQIAASNFHSSPSPCSSDSFHGLSLDEKVEADQNSDTRINSRIDAVVQEAEVVKTEDDKRKTRELIAELVRAEMLAYSSPKVNDEVNSDSKGKAQVLSPYEKQMVQLQQAFEQHFQISVDSIEYSKSCRYVGEIHYKMGQMEQSQEILFDGLQSLIESDLDGDKKEVQLLKAQIMHLLGACLARCGEFDDASSWYEESLKLKQDLLRDSSDDTSRYHYELGKTFNGLATLEIMSGGGNANWEKATTLFQDADKHYLHDFRQFQDKDTAFGWEDISNETVQLMSPYLVQLVVNVRSNMGELLKQQGRHIDAVELFQLALDLAQMNVTRMNEPINVELEQFGEDEPSPEERRNAVVDLLVTIADCHAAYENYDEAAASYEQALISHVTFRRLTGNERNESTAQLIENLNTRLPTAAMKTASIPLDLANATTVEAAIRNNLAYSLTRMNQAKLALDQYEIALQIKRHIGGNNNFEVGRTLMEMGALLGGPMKDLAAALNCFKEALHIYRLQRDEIVQANSNREENSRQVFYDADLELGEINEHVQNASKNIALIEDALLQNKGGVSKPRRP</sequence>
<keyword evidence="5" id="KW-1185">Reference proteome</keyword>
<dbReference type="PANTHER" id="PTHR45641">
    <property type="entry name" value="TETRATRICOPEPTIDE REPEAT PROTEIN (AFU_ORTHOLOGUE AFUA_6G03870)"/>
    <property type="match status" value="1"/>
</dbReference>
<keyword evidence="2 3" id="KW-0802">TPR repeat</keyword>
<evidence type="ECO:0000313" key="4">
    <source>
        <dbReference type="EMBL" id="KAL3799608.1"/>
    </source>
</evidence>
<evidence type="ECO:0000313" key="5">
    <source>
        <dbReference type="Proteomes" id="UP001530400"/>
    </source>
</evidence>
<feature type="repeat" description="TPR" evidence="3">
    <location>
        <begin position="335"/>
        <end position="368"/>
    </location>
</feature>
<dbReference type="AlphaFoldDB" id="A0ABD3QGR2"/>
<comment type="caution">
    <text evidence="4">The sequence shown here is derived from an EMBL/GenBank/DDBJ whole genome shotgun (WGS) entry which is preliminary data.</text>
</comment>
<dbReference type="Gene3D" id="1.25.40.10">
    <property type="entry name" value="Tetratricopeptide repeat domain"/>
    <property type="match status" value="3"/>
</dbReference>
<protein>
    <recommendedName>
        <fullName evidence="6">MalT-like TPR region domain-containing protein</fullName>
    </recommendedName>
</protein>
<feature type="repeat" description="TPR" evidence="3">
    <location>
        <begin position="216"/>
        <end position="249"/>
    </location>
</feature>
<proteinExistence type="predicted"/>
<dbReference type="InterPro" id="IPR019734">
    <property type="entry name" value="TPR_rpt"/>
</dbReference>
<dbReference type="PROSITE" id="PS50005">
    <property type="entry name" value="TPR"/>
    <property type="match status" value="2"/>
</dbReference>
<evidence type="ECO:0000256" key="2">
    <source>
        <dbReference type="ARBA" id="ARBA00022803"/>
    </source>
</evidence>
<keyword evidence="1" id="KW-0677">Repeat</keyword>
<dbReference type="Proteomes" id="UP001530400">
    <property type="component" value="Unassembled WGS sequence"/>
</dbReference>
<accession>A0ABD3QGR2</accession>
<dbReference type="EMBL" id="JALLPJ020000180">
    <property type="protein sequence ID" value="KAL3799608.1"/>
    <property type="molecule type" value="Genomic_DNA"/>
</dbReference>
<organism evidence="4 5">
    <name type="scientific">Cyclotella atomus</name>
    <dbReference type="NCBI Taxonomy" id="382360"/>
    <lineage>
        <taxon>Eukaryota</taxon>
        <taxon>Sar</taxon>
        <taxon>Stramenopiles</taxon>
        <taxon>Ochrophyta</taxon>
        <taxon>Bacillariophyta</taxon>
        <taxon>Coscinodiscophyceae</taxon>
        <taxon>Thalassiosirophycidae</taxon>
        <taxon>Stephanodiscales</taxon>
        <taxon>Stephanodiscaceae</taxon>
        <taxon>Cyclotella</taxon>
    </lineage>
</organism>
<evidence type="ECO:0000256" key="1">
    <source>
        <dbReference type="ARBA" id="ARBA00022737"/>
    </source>
</evidence>
<dbReference type="PANTHER" id="PTHR45641:SF19">
    <property type="entry name" value="NEPHROCYSTIN-3"/>
    <property type="match status" value="1"/>
</dbReference>
<dbReference type="SUPFAM" id="SSF48452">
    <property type="entry name" value="TPR-like"/>
    <property type="match status" value="1"/>
</dbReference>
<evidence type="ECO:0000256" key="3">
    <source>
        <dbReference type="PROSITE-ProRule" id="PRU00339"/>
    </source>
</evidence>
<gene>
    <name evidence="4" type="ORF">ACHAWO_008924</name>
</gene>
<reference evidence="4 5" key="1">
    <citation type="submission" date="2024-10" db="EMBL/GenBank/DDBJ databases">
        <title>Updated reference genomes for cyclostephanoid diatoms.</title>
        <authorList>
            <person name="Roberts W.R."/>
            <person name="Alverson A.J."/>
        </authorList>
    </citation>
    <scope>NUCLEOTIDE SEQUENCE [LARGE SCALE GENOMIC DNA]</scope>
    <source>
        <strain evidence="4 5">AJA010-31</strain>
    </source>
</reference>